<evidence type="ECO:0000259" key="8">
    <source>
        <dbReference type="Pfam" id="PF02570"/>
    </source>
</evidence>
<keyword evidence="6" id="KW-0413">Isomerase</keyword>
<dbReference type="GO" id="GO:0016993">
    <property type="term" value="F:precorrin-8X methylmutase activity"/>
    <property type="evidence" value="ECO:0007669"/>
    <property type="project" value="InterPro"/>
</dbReference>
<dbReference type="NCBIfam" id="TIGR01466">
    <property type="entry name" value="cobJ_cbiH"/>
    <property type="match status" value="1"/>
</dbReference>
<dbReference type="SUPFAM" id="SSF53790">
    <property type="entry name" value="Tetrapyrrole methylase"/>
    <property type="match status" value="1"/>
</dbReference>
<dbReference type="Gene3D" id="3.40.50.10230">
    <property type="entry name" value="Cobalamin biosynthesis CobH/CbiC, precorrin-8X methylmutase"/>
    <property type="match status" value="1"/>
</dbReference>
<dbReference type="CDD" id="cd11646">
    <property type="entry name" value="Precorrin_3B_C17_MT"/>
    <property type="match status" value="1"/>
</dbReference>
<dbReference type="HOGENOM" id="CLU_573257_0_0_10"/>
<name>A0A0E2LNN7_PORGN</name>
<dbReference type="Pfam" id="PF02570">
    <property type="entry name" value="CbiC"/>
    <property type="match status" value="1"/>
</dbReference>
<keyword evidence="3 9" id="KW-0489">Methyltransferase</keyword>
<keyword evidence="5" id="KW-0949">S-adenosyl-L-methionine</keyword>
<dbReference type="PATRIC" id="fig|1227271.3.peg.1590"/>
<evidence type="ECO:0000256" key="2">
    <source>
        <dbReference type="ARBA" id="ARBA00022573"/>
    </source>
</evidence>
<dbReference type="InterPro" id="IPR006363">
    <property type="entry name" value="Cbl_synth_CobJ/CibH_dom"/>
</dbReference>
<organism evidence="9 10">
    <name type="scientific">Porphyromonas gingivalis F0570</name>
    <dbReference type="NCBI Taxonomy" id="1227271"/>
    <lineage>
        <taxon>Bacteria</taxon>
        <taxon>Pseudomonadati</taxon>
        <taxon>Bacteroidota</taxon>
        <taxon>Bacteroidia</taxon>
        <taxon>Bacteroidales</taxon>
        <taxon>Porphyromonadaceae</taxon>
        <taxon>Porphyromonas</taxon>
    </lineage>
</organism>
<dbReference type="Gene3D" id="3.40.1010.10">
    <property type="entry name" value="Cobalt-precorrin-4 Transmethylase, Domain 1"/>
    <property type="match status" value="1"/>
</dbReference>
<evidence type="ECO:0000259" key="7">
    <source>
        <dbReference type="Pfam" id="PF00590"/>
    </source>
</evidence>
<dbReference type="PIRSF" id="PIRSF004874">
    <property type="entry name" value="Prcrn_mtase_isom"/>
    <property type="match status" value="1"/>
</dbReference>
<evidence type="ECO:0000256" key="5">
    <source>
        <dbReference type="ARBA" id="ARBA00022691"/>
    </source>
</evidence>
<evidence type="ECO:0000313" key="9">
    <source>
        <dbReference type="EMBL" id="ERJ64490.1"/>
    </source>
</evidence>
<dbReference type="PANTHER" id="PTHR47036">
    <property type="entry name" value="COBALT-FACTOR III C(17)-METHYLTRANSFERASE-RELATED"/>
    <property type="match status" value="1"/>
</dbReference>
<keyword evidence="2" id="KW-0169">Cobalamin biosynthesis</keyword>
<dbReference type="InterPro" id="IPR014422">
    <property type="entry name" value="Cbl_synth_bifunc_CbiH/CbiC"/>
</dbReference>
<feature type="domain" description="Tetrapyrrole methylase" evidence="7">
    <location>
        <begin position="36"/>
        <end position="242"/>
    </location>
</feature>
<dbReference type="InterPro" id="IPR003722">
    <property type="entry name" value="Cbl_synth_CobH/CbiC"/>
</dbReference>
<sequence length="499" mass="54833">MSYFFTFVGSAGKHYSPAISILPIPSFVFSKMNRARIIVAGIGPGGASDITPAVLSAIGRSDVVVGYKYYFRFIEPYLCPDTHCVDTGMKKERQRAEEAFGYALSGKTVCVISSGDAGIYGMAPLIYEMKRAKGVEMDIEVLPGISAFQKAASLLGAPIGHDLCLISLSDLMTPWPIIEKRIVAAASADFVTAIYNPKSEGRYWQLYRFVEIFMQYRSADTPVGLVRQAGREEEQVMVTTLGGFDPEVVDMFTVVLVGNSQSYCYEGHFITPRGYYPEEEIEAKGIGQEIMIKSFRTIEKELHRQDWPLDHKWALLHAIHTTADFDMENILYTDAGAVASLYEMIEAGRLRTIVTDVTMVTSGIRKGALERLGVEAKCYLHDPRVAELAARHGITRTQAGIRLAVEEHPDALFAFGNAPTALQELADLIRRGKASPAGIIAAPVGFVHVQESKHAVKPFRSIPKIIVEGRKGGSNLAATLVNAILCYNDAEQLRPGRDV</sequence>
<evidence type="ECO:0000256" key="6">
    <source>
        <dbReference type="ARBA" id="ARBA00023235"/>
    </source>
</evidence>
<dbReference type="InterPro" id="IPR000878">
    <property type="entry name" value="4pyrrol_Mease"/>
</dbReference>
<gene>
    <name evidence="9" type="ORF">HMPREF1555_01822</name>
</gene>
<dbReference type="InterPro" id="IPR014777">
    <property type="entry name" value="4pyrrole_Mease_sub1"/>
</dbReference>
<feature type="domain" description="Cobalamin biosynthesis precorrin-8X methylmutase CobH/CbiC" evidence="8">
    <location>
        <begin position="289"/>
        <end position="485"/>
    </location>
</feature>
<dbReference type="AlphaFoldDB" id="A0A0E2LNN7"/>
<dbReference type="InterPro" id="IPR051810">
    <property type="entry name" value="Precorrin_MeTrfase"/>
</dbReference>
<dbReference type="InterPro" id="IPR014776">
    <property type="entry name" value="4pyrrole_Mease_sub2"/>
</dbReference>
<dbReference type="Gene3D" id="3.30.950.10">
    <property type="entry name" value="Methyltransferase, Cobalt-precorrin-4 Transmethylase, Domain 2"/>
    <property type="match status" value="1"/>
</dbReference>
<dbReference type="EMBL" id="AWUW01000131">
    <property type="protein sequence ID" value="ERJ64490.1"/>
    <property type="molecule type" value="Genomic_DNA"/>
</dbReference>
<dbReference type="GO" id="GO:0008168">
    <property type="term" value="F:methyltransferase activity"/>
    <property type="evidence" value="ECO:0007669"/>
    <property type="project" value="UniProtKB-KW"/>
</dbReference>
<dbReference type="PANTHER" id="PTHR47036:SF1">
    <property type="entry name" value="COBALT-FACTOR III C(17)-METHYLTRANSFERASE-RELATED"/>
    <property type="match status" value="1"/>
</dbReference>
<dbReference type="UniPathway" id="UPA00148"/>
<protein>
    <submittedName>
        <fullName evidence="9">Precorrin-3B C(17)-methyltransferase</fullName>
    </submittedName>
</protein>
<dbReference type="Pfam" id="PF00590">
    <property type="entry name" value="TP_methylase"/>
    <property type="match status" value="1"/>
</dbReference>
<evidence type="ECO:0000256" key="3">
    <source>
        <dbReference type="ARBA" id="ARBA00022603"/>
    </source>
</evidence>
<dbReference type="GO" id="GO:0009236">
    <property type="term" value="P:cobalamin biosynthetic process"/>
    <property type="evidence" value="ECO:0007669"/>
    <property type="project" value="UniProtKB-UniPathway"/>
</dbReference>
<dbReference type="InterPro" id="IPR035996">
    <property type="entry name" value="4pyrrol_Methylase_sf"/>
</dbReference>
<reference evidence="9 10" key="1">
    <citation type="submission" date="2013-06" db="EMBL/GenBank/DDBJ databases">
        <authorList>
            <person name="Weinstock G."/>
            <person name="Sodergren E."/>
            <person name="Lobos E.A."/>
            <person name="Fulton L."/>
            <person name="Fulton R."/>
            <person name="Courtney L."/>
            <person name="Fronick C."/>
            <person name="O'Laughlin M."/>
            <person name="Godfrey J."/>
            <person name="Wilson R.M."/>
            <person name="Miner T."/>
            <person name="Farmer C."/>
            <person name="Delehaunty K."/>
            <person name="Cordes M."/>
            <person name="Minx P."/>
            <person name="Tomlinson C."/>
            <person name="Chen J."/>
            <person name="Wollam A."/>
            <person name="Pepin K.H."/>
            <person name="Bhonagiri V."/>
            <person name="Zhang X."/>
            <person name="Warren W."/>
            <person name="Mitreva M."/>
            <person name="Mardis E.R."/>
            <person name="Wilson R.K."/>
        </authorList>
    </citation>
    <scope>NUCLEOTIDE SEQUENCE [LARGE SCALE GENOMIC DNA]</scope>
    <source>
        <strain evidence="9 10">F0570</strain>
    </source>
</reference>
<dbReference type="InterPro" id="IPR036588">
    <property type="entry name" value="CobH/CbiC_sf"/>
</dbReference>
<evidence type="ECO:0000256" key="4">
    <source>
        <dbReference type="ARBA" id="ARBA00022679"/>
    </source>
</evidence>
<keyword evidence="4 9" id="KW-0808">Transferase</keyword>
<evidence type="ECO:0000256" key="1">
    <source>
        <dbReference type="ARBA" id="ARBA00004953"/>
    </source>
</evidence>
<proteinExistence type="predicted"/>
<comment type="caution">
    <text evidence="9">The sequence shown here is derived from an EMBL/GenBank/DDBJ whole genome shotgun (WGS) entry which is preliminary data.</text>
</comment>
<comment type="pathway">
    <text evidence="1">Cofactor biosynthesis; adenosylcobalamin biosynthesis.</text>
</comment>
<accession>A0A0E2LNN7</accession>
<dbReference type="Proteomes" id="UP000016630">
    <property type="component" value="Unassembled WGS sequence"/>
</dbReference>
<dbReference type="SUPFAM" id="SSF63965">
    <property type="entry name" value="Precorrin-8X methylmutase CbiC/CobH"/>
    <property type="match status" value="1"/>
</dbReference>
<dbReference type="GO" id="GO:0032259">
    <property type="term" value="P:methylation"/>
    <property type="evidence" value="ECO:0007669"/>
    <property type="project" value="UniProtKB-KW"/>
</dbReference>
<evidence type="ECO:0000313" key="10">
    <source>
        <dbReference type="Proteomes" id="UP000016630"/>
    </source>
</evidence>